<dbReference type="EMBL" id="RKHR01000005">
    <property type="protein sequence ID" value="ROS00304.1"/>
    <property type="molecule type" value="Genomic_DNA"/>
</dbReference>
<dbReference type="AlphaFoldDB" id="A0A3N2DKH7"/>
<accession>A0A3N2DKH7</accession>
<dbReference type="Proteomes" id="UP000275394">
    <property type="component" value="Unassembled WGS sequence"/>
</dbReference>
<gene>
    <name evidence="1" type="ORF">EDC56_2950</name>
</gene>
<proteinExistence type="predicted"/>
<evidence type="ECO:0000313" key="2">
    <source>
        <dbReference type="Proteomes" id="UP000275394"/>
    </source>
</evidence>
<reference evidence="1 2" key="1">
    <citation type="submission" date="2018-11" db="EMBL/GenBank/DDBJ databases">
        <title>Genomic Encyclopedia of Type Strains, Phase IV (KMG-IV): sequencing the most valuable type-strain genomes for metagenomic binning, comparative biology and taxonomic classification.</title>
        <authorList>
            <person name="Goeker M."/>
        </authorList>
    </citation>
    <scope>NUCLEOTIDE SEQUENCE [LARGE SCALE GENOMIC DNA]</scope>
    <source>
        <strain evidence="1 2">DSM 100316</strain>
    </source>
</reference>
<dbReference type="InterPro" id="IPR021241">
    <property type="entry name" value="CsiV"/>
</dbReference>
<evidence type="ECO:0000313" key="1">
    <source>
        <dbReference type="EMBL" id="ROS00304.1"/>
    </source>
</evidence>
<dbReference type="Pfam" id="PF10972">
    <property type="entry name" value="CsiV"/>
    <property type="match status" value="1"/>
</dbReference>
<protein>
    <submittedName>
        <fullName evidence="1">Peptidoglycan-binding protein CsiV</fullName>
    </submittedName>
</protein>
<sequence>MFCCRVLPTSFSPTNIVTRIFAALTLIACNLSYGQEADESSIAVKNNNTRWYQVEVILFKNNATVPEEAQEQWPQHIDFNPPANSILLNAPTPPHKIVSSQSPADSTTSPAHSVAINTAAALNQKDSTTKSYPYLSKAKHSLAAEGLALKRKGQYDVVFHEAWIMPFIDGETSPAVVFQQGMKHGKDSSIEGALNIQLNRFLDVSADVWLSEFDETSTASLADNTQQFSALYPQQPGDEFIVNHPLLPAPIDDALSSTIHLDDNIKMRSNELHYIDHPMMGMLIKITRHTPSENNAAENS</sequence>
<dbReference type="OrthoDB" id="5566524at2"/>
<organism evidence="1 2">
    <name type="scientific">Sinobacterium caligoides</name>
    <dbReference type="NCBI Taxonomy" id="933926"/>
    <lineage>
        <taxon>Bacteria</taxon>
        <taxon>Pseudomonadati</taxon>
        <taxon>Pseudomonadota</taxon>
        <taxon>Gammaproteobacteria</taxon>
        <taxon>Cellvibrionales</taxon>
        <taxon>Spongiibacteraceae</taxon>
        <taxon>Sinobacterium</taxon>
    </lineage>
</organism>
<dbReference type="RefSeq" id="WP_123713269.1">
    <property type="nucleotide sequence ID" value="NZ_RKHR01000005.1"/>
</dbReference>
<name>A0A3N2DKH7_9GAMM</name>
<keyword evidence="2" id="KW-1185">Reference proteome</keyword>
<comment type="caution">
    <text evidence="1">The sequence shown here is derived from an EMBL/GenBank/DDBJ whole genome shotgun (WGS) entry which is preliminary data.</text>
</comment>